<keyword evidence="1" id="KW-0732">Signal</keyword>
<evidence type="ECO:0008006" key="4">
    <source>
        <dbReference type="Google" id="ProtNLM"/>
    </source>
</evidence>
<feature type="signal peptide" evidence="1">
    <location>
        <begin position="1"/>
        <end position="26"/>
    </location>
</feature>
<reference evidence="2 3" key="1">
    <citation type="submission" date="2024-05" db="EMBL/GenBank/DDBJ databases">
        <authorList>
            <person name="Wallberg A."/>
        </authorList>
    </citation>
    <scope>NUCLEOTIDE SEQUENCE [LARGE SCALE GENOMIC DNA]</scope>
</reference>
<feature type="chain" id="PRO_5043360020" description="Tumor protein p53-inducible protein 13" evidence="1">
    <location>
        <begin position="27"/>
        <end position="336"/>
    </location>
</feature>
<keyword evidence="3" id="KW-1185">Reference proteome</keyword>
<evidence type="ECO:0000313" key="3">
    <source>
        <dbReference type="Proteomes" id="UP001497623"/>
    </source>
</evidence>
<dbReference type="InterPro" id="IPR021454">
    <property type="entry name" value="DUF3105"/>
</dbReference>
<dbReference type="PANTHER" id="PTHR34179:SF1">
    <property type="entry name" value="TUMOR PROTEIN P53-INDUCIBLE PROTEIN 13"/>
    <property type="match status" value="1"/>
</dbReference>
<comment type="caution">
    <text evidence="2">The sequence shown here is derived from an EMBL/GenBank/DDBJ whole genome shotgun (WGS) entry which is preliminary data.</text>
</comment>
<dbReference type="Proteomes" id="UP001497623">
    <property type="component" value="Unassembled WGS sequence"/>
</dbReference>
<dbReference type="PANTHER" id="PTHR34179">
    <property type="entry name" value="TUMOR PROTEIN P53-INDUCIBLE PROTEIN 13"/>
    <property type="match status" value="1"/>
</dbReference>
<dbReference type="EMBL" id="CAXKWB010012703">
    <property type="protein sequence ID" value="CAL4105155.1"/>
    <property type="molecule type" value="Genomic_DNA"/>
</dbReference>
<feature type="non-terminal residue" evidence="2">
    <location>
        <position position="1"/>
    </location>
</feature>
<name>A0AAV2QZ08_MEGNR</name>
<organism evidence="2 3">
    <name type="scientific">Meganyctiphanes norvegica</name>
    <name type="common">Northern krill</name>
    <name type="synonym">Thysanopoda norvegica</name>
    <dbReference type="NCBI Taxonomy" id="48144"/>
    <lineage>
        <taxon>Eukaryota</taxon>
        <taxon>Metazoa</taxon>
        <taxon>Ecdysozoa</taxon>
        <taxon>Arthropoda</taxon>
        <taxon>Crustacea</taxon>
        <taxon>Multicrustacea</taxon>
        <taxon>Malacostraca</taxon>
        <taxon>Eumalacostraca</taxon>
        <taxon>Eucarida</taxon>
        <taxon>Euphausiacea</taxon>
        <taxon>Euphausiidae</taxon>
        <taxon>Meganyctiphanes</taxon>
    </lineage>
</organism>
<dbReference type="GO" id="GO:0005737">
    <property type="term" value="C:cytoplasm"/>
    <property type="evidence" value="ECO:0007669"/>
    <property type="project" value="TreeGrafter"/>
</dbReference>
<evidence type="ECO:0000313" key="2">
    <source>
        <dbReference type="EMBL" id="CAL4105155.1"/>
    </source>
</evidence>
<sequence length="336" mass="38020">QFFSYVNKKMSFRWSLLLLGVSLVSSRLVFPPHSDLGYLVKDIDEPEDVFDLNVFMENWNNSLENRAVDINRSRREGTSQLSDSDFNFLTNSLIDEHYSNKASSPGPMLDASLLPESMKDDKHGVVMGVANHNCDDGKTNLNIDWDFSPVNYTCYIPKSPLTVQGSLQSVEKHANIPADYSPLHKCMDTTIEYNTTLPTYHNHRPLWPVFGEYQFVPRQRWLHNVEHGAVILLYHPCAEPILVHRLRKIVTGCIRKHIITPYTLLTEDRPLALVAWGVSLEMATVNTSAVKKWIKDHGLKGPEGKYAKEGSYTVGLIKKAKPPTGSDINDKVLCPL</sequence>
<dbReference type="AlphaFoldDB" id="A0AAV2QZ08"/>
<dbReference type="Pfam" id="PF11303">
    <property type="entry name" value="DUF3105"/>
    <property type="match status" value="1"/>
</dbReference>
<evidence type="ECO:0000256" key="1">
    <source>
        <dbReference type="SAM" id="SignalP"/>
    </source>
</evidence>
<gene>
    <name evidence="2" type="ORF">MNOR_LOCUS18038</name>
</gene>
<proteinExistence type="predicted"/>
<protein>
    <recommendedName>
        <fullName evidence="4">Tumor protein p53-inducible protein 13</fullName>
    </recommendedName>
</protein>
<accession>A0AAV2QZ08</accession>